<gene>
    <name evidence="2" type="ORF">CYPRO_3297</name>
</gene>
<dbReference type="InterPro" id="IPR059177">
    <property type="entry name" value="GH29D-like_dom"/>
</dbReference>
<dbReference type="EMBL" id="CP027806">
    <property type="protein sequence ID" value="AXJ02530.1"/>
    <property type="molecule type" value="Genomic_DNA"/>
</dbReference>
<organism evidence="2 3">
    <name type="scientific">Cyclonatronum proteinivorum</name>
    <dbReference type="NCBI Taxonomy" id="1457365"/>
    <lineage>
        <taxon>Bacteria</taxon>
        <taxon>Pseudomonadati</taxon>
        <taxon>Balneolota</taxon>
        <taxon>Balneolia</taxon>
        <taxon>Balneolales</taxon>
        <taxon>Cyclonatronaceae</taxon>
        <taxon>Cyclonatronum</taxon>
    </lineage>
</organism>
<protein>
    <submittedName>
        <fullName evidence="2">Por secretion system C-terminal sorting domain-containing protein</fullName>
    </submittedName>
</protein>
<proteinExistence type="predicted"/>
<dbReference type="SUPFAM" id="SSF74853">
    <property type="entry name" value="Lamin A/C globular tail domain"/>
    <property type="match status" value="1"/>
</dbReference>
<dbReference type="Pfam" id="PF00932">
    <property type="entry name" value="LTD"/>
    <property type="match status" value="1"/>
</dbReference>
<keyword evidence="3" id="KW-1185">Reference proteome</keyword>
<evidence type="ECO:0000259" key="1">
    <source>
        <dbReference type="PROSITE" id="PS51841"/>
    </source>
</evidence>
<sequence length="1101" mass="123106">MLFPLPALLLRAVCAGIPLLLFIMPLHFAHAQVLINEFQASNQTTIADEDGDFEDWIELFNAGAEAVNLSGYGLTDDPERPYRWIFPPVSIAPGQHLLVWASGKDRRLAFGELHTNFSISSSGEPLQLTAPDGSIADFLPAVALPGDFSYGRFPDGSDDFFFYDEPSPAAPNEANGWLGILPPPALSHASGFYPADFQLTVTSASGDPIRFTTDGSLPDADSPFFDASGITVTDRTSEGAVISLIPTAGSWQPPLGEVPRAFTVTARTFREGWFPSEPVTATYFVTNQGRFSHELPVLSIVTPPENLFDPDIGIYVFGNAPNGNFWERGEAWERPAVFTFFETGGEPVWEGGTGVRIHGGTSRRLPQKSLRLYWRNRYGEDALRYPIFGDYPVQEFRRLILRMAGQDDIYTFLRDPIMQRIAEGLPMDFQAFRPAVLYINGEYWGIHNIRERYDRHYIGSHHPVVPENLDLLNHTNLEIVEGDRQHYESMLAFISQNGLTDDANFAWLETQMDVDSFTDFKIAEAFFYRWDIGNIRHWRERIPGSRWRWMMLDLDTGFGGFWSFDEPWTFNMLDYLTEPNGPWTGFQGHNQNRPAATFLLRKMLENEAYRQHFITRFADLLNSWFVPERAHEIIDEFAALIDAEIPAQVSRWRRIQSYSFWQQQLEVMHTFADLRPEFQFQQLLEFAGLGETYTLSVELAQPGSGSVGVNTLTVNGNLPGTSAEVFPWSGRYPAGLPLTLIAKPFGGFAFSHWEVNGGVFTHPELPLTPETDLLVRAVYAPGGDDDFELPPFALEPGSPYAFSGWEADATPGSFPPNMQFVFMDEADPALNASIAGTVSGAYNLESRTRINGLDGDGIAFLNTANADGNPGFPGTRLGGVLLALDTRQAEAVNLSFEAGTLLPNSREYAWRLQYRIGDAGPFQDIIGPDGAPVSYLRSEESGHTRFFEDIPLPAEAVGMPYVQLLWRYHYTGVRHDEASGARTWLRLNTITAETAIPSHLPEEETERITQIQLHQNYPNPFNPATHIGFSLPESAEVWLEVFNVQGQRVAVLADGRRFAAGQHQLQFSAGALASGVYLYRLRVNPGQGAAMVQTRKMLLLR</sequence>
<dbReference type="PROSITE" id="PS51841">
    <property type="entry name" value="LTD"/>
    <property type="match status" value="1"/>
</dbReference>
<dbReference type="Gene3D" id="2.60.40.4070">
    <property type="match status" value="1"/>
</dbReference>
<evidence type="ECO:0000313" key="2">
    <source>
        <dbReference type="EMBL" id="AXJ02530.1"/>
    </source>
</evidence>
<dbReference type="AlphaFoldDB" id="A0A345UPX8"/>
<accession>A0A345UPX8</accession>
<dbReference type="Pfam" id="PF13290">
    <property type="entry name" value="CHB_HEX_C_1"/>
    <property type="match status" value="1"/>
</dbReference>
<name>A0A345UPX8_9BACT</name>
<dbReference type="InterPro" id="IPR026444">
    <property type="entry name" value="Secre_tail"/>
</dbReference>
<dbReference type="NCBIfam" id="TIGR04183">
    <property type="entry name" value="Por_Secre_tail"/>
    <property type="match status" value="1"/>
</dbReference>
<dbReference type="Gene3D" id="2.60.40.1260">
    <property type="entry name" value="Lamin Tail domain"/>
    <property type="match status" value="1"/>
</dbReference>
<dbReference type="InterPro" id="IPR014867">
    <property type="entry name" value="Spore_coat_CotH_CotH2/3/7"/>
</dbReference>
<dbReference type="KEGG" id="cprv:CYPRO_3297"/>
<dbReference type="Pfam" id="PF08757">
    <property type="entry name" value="CotH"/>
    <property type="match status" value="1"/>
</dbReference>
<dbReference type="InterPro" id="IPR001322">
    <property type="entry name" value="Lamin_tail_dom"/>
</dbReference>
<reference evidence="2 3" key="1">
    <citation type="submission" date="2018-03" db="EMBL/GenBank/DDBJ databases">
        <title>Phenotypic and genomic properties of Cyclonatronum proteinivorum gen. nov., sp. nov., a haloalkaliphilic bacteroidete from soda lakes possessing Na+-translocating rhodopsin.</title>
        <authorList>
            <person name="Toshchakov S.V."/>
            <person name="Korzhenkov A."/>
            <person name="Samarov N.I."/>
            <person name="Kublanov I.V."/>
            <person name="Muntyan M.S."/>
            <person name="Sorokin D.Y."/>
        </authorList>
    </citation>
    <scope>NUCLEOTIDE SEQUENCE [LARGE SCALE GENOMIC DNA]</scope>
    <source>
        <strain evidence="2 3">Omega</strain>
    </source>
</reference>
<feature type="domain" description="LTD" evidence="1">
    <location>
        <begin position="27"/>
        <end position="152"/>
    </location>
</feature>
<dbReference type="RefSeq" id="WP_164682879.1">
    <property type="nucleotide sequence ID" value="NZ_CP027806.1"/>
</dbReference>
<dbReference type="Proteomes" id="UP000254808">
    <property type="component" value="Chromosome"/>
</dbReference>
<evidence type="ECO:0000313" key="3">
    <source>
        <dbReference type="Proteomes" id="UP000254808"/>
    </source>
</evidence>
<dbReference type="InterPro" id="IPR036415">
    <property type="entry name" value="Lamin_tail_dom_sf"/>
</dbReference>